<dbReference type="OrthoDB" id="239338at2157"/>
<protein>
    <recommendedName>
        <fullName evidence="4">DUF4350 domain-containing protein</fullName>
    </recommendedName>
</protein>
<dbReference type="RefSeq" id="WP_143420337.1">
    <property type="nucleotide sequence ID" value="NZ_FZNQ01000002.1"/>
</dbReference>
<name>A0A238V757_HALVU</name>
<accession>A0A238V757</accession>
<evidence type="ECO:0000313" key="3">
    <source>
        <dbReference type="Proteomes" id="UP000198397"/>
    </source>
</evidence>
<evidence type="ECO:0000256" key="1">
    <source>
        <dbReference type="SAM" id="MobiDB-lite"/>
    </source>
</evidence>
<keyword evidence="3" id="KW-1185">Reference proteome</keyword>
<dbReference type="AlphaFoldDB" id="A0A238V757"/>
<organism evidence="2 3">
    <name type="scientific">Halorubrum vacuolatum</name>
    <name type="common">Natronobacterium vacuolatum</name>
    <dbReference type="NCBI Taxonomy" id="63740"/>
    <lineage>
        <taxon>Archaea</taxon>
        <taxon>Methanobacteriati</taxon>
        <taxon>Methanobacteriota</taxon>
        <taxon>Stenosarchaea group</taxon>
        <taxon>Halobacteria</taxon>
        <taxon>Halobacteriales</taxon>
        <taxon>Haloferacaceae</taxon>
        <taxon>Halorubrum</taxon>
    </lineage>
</organism>
<feature type="region of interest" description="Disordered" evidence="1">
    <location>
        <begin position="308"/>
        <end position="344"/>
    </location>
</feature>
<sequence>MNRAMTLAVAFVATFALILGGAAGIGYLTADGAETPPELENDHYLDEDLVHDGTPGEADVEMSSTAPPQTILIDPGAAADGGVAADPLALLGLGADGAADRDVRPLVNALIENGHEVRIHTPEPGAQPPGDDEPTALGADLAEADAFVTFRTEYADAEVEDIETFAENDGHVLLASDGDAEFDQPGAAALDAALGVTTEPGYVYNMEDHDLNYQRVYAEPDAESPVTDGVDRVVFQSATPVGTNFANAELRPSDGSQLSTTRASTEKPLLIHTGSVVMAGDSDFMSPENAQRVDNDVLIGNLADFLVENDRNAAQQPPESSGDEAPPGEPVPPEEFPEEEPPQG</sequence>
<gene>
    <name evidence="2" type="ORF">SAMN06264855_10243</name>
</gene>
<feature type="region of interest" description="Disordered" evidence="1">
    <location>
        <begin position="49"/>
        <end position="68"/>
    </location>
</feature>
<reference evidence="2 3" key="1">
    <citation type="submission" date="2017-06" db="EMBL/GenBank/DDBJ databases">
        <authorList>
            <person name="Kim H.J."/>
            <person name="Triplett B.A."/>
        </authorList>
    </citation>
    <scope>NUCLEOTIDE SEQUENCE [LARGE SCALE GENOMIC DNA]</scope>
    <source>
        <strain evidence="2 3">DSM 8800</strain>
    </source>
</reference>
<evidence type="ECO:0000313" key="2">
    <source>
        <dbReference type="EMBL" id="SNR30265.1"/>
    </source>
</evidence>
<proteinExistence type="predicted"/>
<feature type="compositionally biased region" description="Acidic residues" evidence="1">
    <location>
        <begin position="335"/>
        <end position="344"/>
    </location>
</feature>
<dbReference type="Proteomes" id="UP000198397">
    <property type="component" value="Unassembled WGS sequence"/>
</dbReference>
<dbReference type="EMBL" id="FZNQ01000002">
    <property type="protein sequence ID" value="SNR30265.1"/>
    <property type="molecule type" value="Genomic_DNA"/>
</dbReference>
<evidence type="ECO:0008006" key="4">
    <source>
        <dbReference type="Google" id="ProtNLM"/>
    </source>
</evidence>